<feature type="non-terminal residue" evidence="1">
    <location>
        <position position="1"/>
    </location>
</feature>
<dbReference type="EMBL" id="CAKXAJ010001190">
    <property type="protein sequence ID" value="CAH2207748.1"/>
    <property type="molecule type" value="Genomic_DNA"/>
</dbReference>
<keyword evidence="2" id="KW-1185">Reference proteome</keyword>
<evidence type="ECO:0000313" key="1">
    <source>
        <dbReference type="EMBL" id="CAH2207748.1"/>
    </source>
</evidence>
<sequence>AETDIRNYILTPCRARANGEAKAAHGKKENISIATGGAAAKYLQSRAHPSTCPHAASFRSGTHRERVL</sequence>
<dbReference type="Proteomes" id="UP000838756">
    <property type="component" value="Unassembled WGS sequence"/>
</dbReference>
<dbReference type="AlphaFoldDB" id="A0A8S4QHS6"/>
<gene>
    <name evidence="1" type="primary">jg825</name>
    <name evidence="1" type="ORF">PAEG_LOCUS368</name>
</gene>
<name>A0A8S4QHS6_9NEOP</name>
<reference evidence="1" key="1">
    <citation type="submission" date="2022-03" db="EMBL/GenBank/DDBJ databases">
        <authorList>
            <person name="Lindestad O."/>
        </authorList>
    </citation>
    <scope>NUCLEOTIDE SEQUENCE</scope>
</reference>
<accession>A0A8S4QHS6</accession>
<comment type="caution">
    <text evidence="1">The sequence shown here is derived from an EMBL/GenBank/DDBJ whole genome shotgun (WGS) entry which is preliminary data.</text>
</comment>
<organism evidence="1 2">
    <name type="scientific">Pararge aegeria aegeria</name>
    <dbReference type="NCBI Taxonomy" id="348720"/>
    <lineage>
        <taxon>Eukaryota</taxon>
        <taxon>Metazoa</taxon>
        <taxon>Ecdysozoa</taxon>
        <taxon>Arthropoda</taxon>
        <taxon>Hexapoda</taxon>
        <taxon>Insecta</taxon>
        <taxon>Pterygota</taxon>
        <taxon>Neoptera</taxon>
        <taxon>Endopterygota</taxon>
        <taxon>Lepidoptera</taxon>
        <taxon>Glossata</taxon>
        <taxon>Ditrysia</taxon>
        <taxon>Papilionoidea</taxon>
        <taxon>Nymphalidae</taxon>
        <taxon>Satyrinae</taxon>
        <taxon>Satyrini</taxon>
        <taxon>Parargina</taxon>
        <taxon>Pararge</taxon>
    </lineage>
</organism>
<proteinExistence type="predicted"/>
<protein>
    <submittedName>
        <fullName evidence="1">Jg825 protein</fullName>
    </submittedName>
</protein>
<evidence type="ECO:0000313" key="2">
    <source>
        <dbReference type="Proteomes" id="UP000838756"/>
    </source>
</evidence>